<evidence type="ECO:0000256" key="2">
    <source>
        <dbReference type="ARBA" id="ARBA00010139"/>
    </source>
</evidence>
<keyword evidence="4" id="KW-0274">FAD</keyword>
<comment type="cofactor">
    <cofactor evidence="1">
        <name>FAD</name>
        <dbReference type="ChEBI" id="CHEBI:57692"/>
    </cofactor>
</comment>
<keyword evidence="5" id="KW-0521">NADP</keyword>
<dbReference type="GO" id="GO:0004497">
    <property type="term" value="F:monooxygenase activity"/>
    <property type="evidence" value="ECO:0007669"/>
    <property type="project" value="UniProtKB-KW"/>
</dbReference>
<evidence type="ECO:0000256" key="6">
    <source>
        <dbReference type="ARBA" id="ARBA00023002"/>
    </source>
</evidence>
<organism evidence="8 9">
    <name type="scientific">Penicillium brasilianum</name>
    <dbReference type="NCBI Taxonomy" id="104259"/>
    <lineage>
        <taxon>Eukaryota</taxon>
        <taxon>Fungi</taxon>
        <taxon>Dikarya</taxon>
        <taxon>Ascomycota</taxon>
        <taxon>Pezizomycotina</taxon>
        <taxon>Eurotiomycetes</taxon>
        <taxon>Eurotiomycetidae</taxon>
        <taxon>Eurotiales</taxon>
        <taxon>Aspergillaceae</taxon>
        <taxon>Penicillium</taxon>
    </lineage>
</organism>
<proteinExistence type="inferred from homology"/>
<evidence type="ECO:0000313" key="8">
    <source>
        <dbReference type="EMBL" id="OOQ83986.1"/>
    </source>
</evidence>
<keyword evidence="6" id="KW-0560">Oxidoreductase</keyword>
<evidence type="ECO:0000256" key="1">
    <source>
        <dbReference type="ARBA" id="ARBA00001974"/>
    </source>
</evidence>
<dbReference type="InterPro" id="IPR050775">
    <property type="entry name" value="FAD-binding_Monooxygenases"/>
</dbReference>
<reference evidence="9" key="1">
    <citation type="submission" date="2015-09" db="EMBL/GenBank/DDBJ databases">
        <authorList>
            <person name="Fill T.P."/>
            <person name="Baretta J.F."/>
            <person name="de Almeida L.G."/>
            <person name="Rocha M."/>
            <person name="de Souza D.H."/>
            <person name="Malavazi I."/>
            <person name="Cerdeira L.T."/>
            <person name="Hong H."/>
            <person name="Samborskyy M."/>
            <person name="de Vasconcelos A.T."/>
            <person name="Leadlay P."/>
            <person name="Rodrigues-Filho E."/>
        </authorList>
    </citation>
    <scope>NUCLEOTIDE SEQUENCE [LARGE SCALE GENOMIC DNA]</scope>
    <source>
        <strain evidence="9">LaBioMMi 136</strain>
    </source>
</reference>
<name>A0A1S9RF26_PENBI</name>
<sequence>MLFTKATKKQAFSFWKEKVRARIQDPLLQKILAPETQPQASSVSLIEVKSTPVVQVVEQEIQTTEKVWEFDDVVCVTGSYAVTGDLLQMNIQSKDGQLLIDKGKDEIETYLGFVVNMADSSSSPCKINEPNASFLERLDDETWLLIILANFDDCHKDHLVDCLQSLANVPMTEHEASGEDGSHSKRFKKRTVTPWEPSSSLLRSLATQGPYRDSQANLYALAVLAHQYGHPEFIVADDLTRRQMNPATDTGSGGEPLNARNLNFEVILVSVFEDEVTSTDIHVWARRVSIQSDGRVRQWGEWPVKGDLPMAQMFAESHEAWNWQPVAVPNECREFGNSRLTPSGPEFEDQIWTHNGLGLRDPDCSILTPGVARTLGHKSRLIDKRKTIGTLLPSLPTELVCDIVDLVEISTPVRLPIWQNPPSERHLVIFVSFSMTPKQRQEAERDIQIGIQVGDDTPSESTCQSGSQITFELIPLERHGATSRRDFMNLWAEYFTSTVMFQKRDHLPPLHILSEPITDTRNLHFIEILGDNKSVALASRTSISRIVKITRKYGNSPYQRWFEIHVPYDDEGSRENLCQPEQPFYRTRFSWQSPSTLHTKEPWLPIFYLTSQLTDDQDLQIRSKIERLERPEDENGDTESNLTGCGFMPWPKGKSDGTIRDIWNIVQHVHKESLWRDDDCFFCIDQQTAIDKKFIFVVPDRRKVRHRRRRRKHLYLPDLAGFTYSRIPCSRAYIVWLVIQVLGKRSLQPLKWERFLRPELLRVDRMTKNDEYPYVDGDGKRFELTEDVDSEVSPSSSASSSEDEENEGLNFILLAWMEFTFPESRSPVHRIKLCCFLDKLEKIYNAAVDWSANWRRLSPRCRTISMTARSHATSFQNRGWPLTDSSTIPIAVSQVVVLVAVSLASEHIALTD</sequence>
<gene>
    <name evidence="8" type="ORF">PEBR_32277</name>
</gene>
<protein>
    <submittedName>
        <fullName evidence="8">Uncharacterized protein</fullName>
    </submittedName>
</protein>
<dbReference type="Proteomes" id="UP000190744">
    <property type="component" value="Unassembled WGS sequence"/>
</dbReference>
<evidence type="ECO:0000256" key="5">
    <source>
        <dbReference type="ARBA" id="ARBA00022857"/>
    </source>
</evidence>
<dbReference type="AlphaFoldDB" id="A0A1S9RF26"/>
<evidence type="ECO:0000256" key="7">
    <source>
        <dbReference type="ARBA" id="ARBA00023033"/>
    </source>
</evidence>
<keyword evidence="7" id="KW-0503">Monooxygenase</keyword>
<keyword evidence="3" id="KW-0285">Flavoprotein</keyword>
<dbReference type="PANTHER" id="PTHR43098:SF3">
    <property type="entry name" value="L-ORNITHINE N(5)-MONOOXYGENASE-RELATED"/>
    <property type="match status" value="1"/>
</dbReference>
<accession>A0A1S9RF26</accession>
<dbReference type="PANTHER" id="PTHR43098">
    <property type="entry name" value="L-ORNITHINE N(5)-MONOOXYGENASE-RELATED"/>
    <property type="match status" value="1"/>
</dbReference>
<evidence type="ECO:0000313" key="9">
    <source>
        <dbReference type="Proteomes" id="UP000190744"/>
    </source>
</evidence>
<dbReference type="EMBL" id="LJBN01000187">
    <property type="protein sequence ID" value="OOQ83986.1"/>
    <property type="molecule type" value="Genomic_DNA"/>
</dbReference>
<evidence type="ECO:0000256" key="4">
    <source>
        <dbReference type="ARBA" id="ARBA00022827"/>
    </source>
</evidence>
<comment type="similarity">
    <text evidence="2">Belongs to the FAD-binding monooxygenase family.</text>
</comment>
<comment type="caution">
    <text evidence="8">The sequence shown here is derived from an EMBL/GenBank/DDBJ whole genome shotgun (WGS) entry which is preliminary data.</text>
</comment>
<evidence type="ECO:0000256" key="3">
    <source>
        <dbReference type="ARBA" id="ARBA00022630"/>
    </source>
</evidence>